<feature type="compositionally biased region" description="Basic and acidic residues" evidence="1">
    <location>
        <begin position="676"/>
        <end position="690"/>
    </location>
</feature>
<dbReference type="GO" id="GO:0061630">
    <property type="term" value="F:ubiquitin protein ligase activity"/>
    <property type="evidence" value="ECO:0007669"/>
    <property type="project" value="InterPro"/>
</dbReference>
<dbReference type="InterPro" id="IPR033489">
    <property type="entry name" value="RBBP6"/>
</dbReference>
<dbReference type="EMBL" id="MU864000">
    <property type="protein sequence ID" value="KAK4195850.1"/>
    <property type="molecule type" value="Genomic_DNA"/>
</dbReference>
<sequence>MPAGEIVTIINNSGKVISTGKQLVNIFKDAQAAYRERKEAAKAEKAEKAQRAGIRRAQTFDVNLTRGGPYSEDFNYTHGPGKGGFIIEEIDDEKEKEYERRMIGAAPGRRRSHEDDDDGRSHVSSRLTSRSKRISHRQQALPAPQGPGSDAAPRTVVSLTESALKAHSEISAAAPSKAPSKAPSAAPGPGALVHRSRTEPVLPTTVKKKKSIDMDLAYGSIPPDLAQRHDLAPKDMAASRSIHSAGITMVDQETEVDPQVDIDPQEAQALGLMDKIEDFLQEADCVHASATNMIESLQKKPEAAAAVALSLAELSALVGKMSPAFLAFLKGGSPAVFALLASPQFLIGAGVAAGITVVMFGGWKIVKKMTGNASAAKEQPIAMKALPMASGAPQHEQRLRELEGQTQPQSEASYEEPAAVDEVQELSSIEMWRRGIEPSFVEGTAAPGDEAAEIEMMSREAERYARENFRSNKYDIEVDPSDSVSQIGWSPSKSMRSYKTYKSRSSRHQSSSRRNREDRMSEVSVDDVPERRSSRKDDGESVAGSERSHRGSKKTRDSKDRDGAESAVSDRSHRSSVSRREHREKERDRDHSRLEGIREKDEGSSVAGNDRSHRSKREREREHKSEKKGDKDDDGSVVSFRSAKSTRSHREKDRDRDDNSSSVSRSSKHISSKVTPIKEEAADEKDDKIKKPNMLKQLFKKMKDKEDRDSVVSVMI</sequence>
<dbReference type="AlphaFoldDB" id="A0AAN7ASD7"/>
<feature type="compositionally biased region" description="Basic and acidic residues" evidence="1">
    <location>
        <begin position="528"/>
        <end position="539"/>
    </location>
</feature>
<comment type="caution">
    <text evidence="2">The sequence shown here is derived from an EMBL/GenBank/DDBJ whole genome shotgun (WGS) entry which is preliminary data.</text>
</comment>
<feature type="region of interest" description="Disordered" evidence="1">
    <location>
        <begin position="102"/>
        <end position="154"/>
    </location>
</feature>
<dbReference type="GO" id="GO:0016567">
    <property type="term" value="P:protein ubiquitination"/>
    <property type="evidence" value="ECO:0007669"/>
    <property type="project" value="InterPro"/>
</dbReference>
<evidence type="ECO:0000256" key="1">
    <source>
        <dbReference type="SAM" id="MobiDB-lite"/>
    </source>
</evidence>
<dbReference type="PANTHER" id="PTHR15439">
    <property type="entry name" value="RETINOBLASTOMA-BINDING PROTEIN 6"/>
    <property type="match status" value="1"/>
</dbReference>
<accession>A0AAN7ASD7</accession>
<feature type="region of interest" description="Disordered" evidence="1">
    <location>
        <begin position="386"/>
        <end position="420"/>
    </location>
</feature>
<protein>
    <submittedName>
        <fullName evidence="2">Uncharacterized protein</fullName>
    </submittedName>
</protein>
<evidence type="ECO:0000313" key="3">
    <source>
        <dbReference type="Proteomes" id="UP001303160"/>
    </source>
</evidence>
<gene>
    <name evidence="2" type="ORF">QBC40DRAFT_15165</name>
</gene>
<feature type="compositionally biased region" description="Polar residues" evidence="1">
    <location>
        <begin position="482"/>
        <end position="491"/>
    </location>
</feature>
<feature type="region of interest" description="Disordered" evidence="1">
    <location>
        <begin position="480"/>
        <end position="691"/>
    </location>
</feature>
<feature type="compositionally biased region" description="Basic and acidic residues" evidence="1">
    <location>
        <begin position="546"/>
        <end position="603"/>
    </location>
</feature>
<feature type="region of interest" description="Disordered" evidence="1">
    <location>
        <begin position="169"/>
        <end position="207"/>
    </location>
</feature>
<reference evidence="2" key="2">
    <citation type="submission" date="2023-05" db="EMBL/GenBank/DDBJ databases">
        <authorList>
            <consortium name="Lawrence Berkeley National Laboratory"/>
            <person name="Steindorff A."/>
            <person name="Hensen N."/>
            <person name="Bonometti L."/>
            <person name="Westerberg I."/>
            <person name="Brannstrom I.O."/>
            <person name="Guillou S."/>
            <person name="Cros-Aarteil S."/>
            <person name="Calhoun S."/>
            <person name="Haridas S."/>
            <person name="Kuo A."/>
            <person name="Mondo S."/>
            <person name="Pangilinan J."/>
            <person name="Riley R."/>
            <person name="Labutti K."/>
            <person name="Andreopoulos B."/>
            <person name="Lipzen A."/>
            <person name="Chen C."/>
            <person name="Yanf M."/>
            <person name="Daum C."/>
            <person name="Ng V."/>
            <person name="Clum A."/>
            <person name="Ohm R."/>
            <person name="Martin F."/>
            <person name="Silar P."/>
            <person name="Natvig D."/>
            <person name="Lalanne C."/>
            <person name="Gautier V."/>
            <person name="Ament-Velasquez S.L."/>
            <person name="Kruys A."/>
            <person name="Hutchinson M.I."/>
            <person name="Powell A.J."/>
            <person name="Barry K."/>
            <person name="Miller A.N."/>
            <person name="Grigoriev I.V."/>
            <person name="Debuchy R."/>
            <person name="Gladieux P."/>
            <person name="Thoren M.H."/>
            <person name="Johannesson H."/>
        </authorList>
    </citation>
    <scope>NUCLEOTIDE SEQUENCE</scope>
    <source>
        <strain evidence="2">CBS 315.58</strain>
    </source>
</reference>
<feature type="compositionally biased region" description="Basic and acidic residues" evidence="1">
    <location>
        <begin position="648"/>
        <end position="659"/>
    </location>
</feature>
<keyword evidence="3" id="KW-1185">Reference proteome</keyword>
<feature type="compositionally biased region" description="Basic and acidic residues" evidence="1">
    <location>
        <begin position="617"/>
        <end position="631"/>
    </location>
</feature>
<reference evidence="2" key="1">
    <citation type="journal article" date="2023" name="Mol. Phylogenet. Evol.">
        <title>Genome-scale phylogeny and comparative genomics of the fungal order Sordariales.</title>
        <authorList>
            <person name="Hensen N."/>
            <person name="Bonometti L."/>
            <person name="Westerberg I."/>
            <person name="Brannstrom I.O."/>
            <person name="Guillou S."/>
            <person name="Cros-Aarteil S."/>
            <person name="Calhoun S."/>
            <person name="Haridas S."/>
            <person name="Kuo A."/>
            <person name="Mondo S."/>
            <person name="Pangilinan J."/>
            <person name="Riley R."/>
            <person name="LaButti K."/>
            <person name="Andreopoulos B."/>
            <person name="Lipzen A."/>
            <person name="Chen C."/>
            <person name="Yan M."/>
            <person name="Daum C."/>
            <person name="Ng V."/>
            <person name="Clum A."/>
            <person name="Steindorff A."/>
            <person name="Ohm R.A."/>
            <person name="Martin F."/>
            <person name="Silar P."/>
            <person name="Natvig D.O."/>
            <person name="Lalanne C."/>
            <person name="Gautier V."/>
            <person name="Ament-Velasquez S.L."/>
            <person name="Kruys A."/>
            <person name="Hutchinson M.I."/>
            <person name="Powell A.J."/>
            <person name="Barry K."/>
            <person name="Miller A.N."/>
            <person name="Grigoriev I.V."/>
            <person name="Debuchy R."/>
            <person name="Gladieux P."/>
            <person name="Hiltunen Thoren M."/>
            <person name="Johannesson H."/>
        </authorList>
    </citation>
    <scope>NUCLEOTIDE SEQUENCE</scope>
    <source>
        <strain evidence="2">CBS 315.58</strain>
    </source>
</reference>
<name>A0AAN7ASD7_9PEZI</name>
<dbReference type="GO" id="GO:0006511">
    <property type="term" value="P:ubiquitin-dependent protein catabolic process"/>
    <property type="evidence" value="ECO:0007669"/>
    <property type="project" value="TreeGrafter"/>
</dbReference>
<evidence type="ECO:0000313" key="2">
    <source>
        <dbReference type="EMBL" id="KAK4195850.1"/>
    </source>
</evidence>
<organism evidence="2 3">
    <name type="scientific">Triangularia verruculosa</name>
    <dbReference type="NCBI Taxonomy" id="2587418"/>
    <lineage>
        <taxon>Eukaryota</taxon>
        <taxon>Fungi</taxon>
        <taxon>Dikarya</taxon>
        <taxon>Ascomycota</taxon>
        <taxon>Pezizomycotina</taxon>
        <taxon>Sordariomycetes</taxon>
        <taxon>Sordariomycetidae</taxon>
        <taxon>Sordariales</taxon>
        <taxon>Podosporaceae</taxon>
        <taxon>Triangularia</taxon>
    </lineage>
</organism>
<feature type="compositionally biased region" description="Basic residues" evidence="1">
    <location>
        <begin position="499"/>
        <end position="513"/>
    </location>
</feature>
<proteinExistence type="predicted"/>
<dbReference type="GO" id="GO:0005634">
    <property type="term" value="C:nucleus"/>
    <property type="evidence" value="ECO:0007669"/>
    <property type="project" value="TreeGrafter"/>
</dbReference>
<dbReference type="PANTHER" id="PTHR15439:SF0">
    <property type="entry name" value="CELL DIVISION CYCLE AND APOPTOSIS REGULATOR PROTEIN 1-RELATED"/>
    <property type="match status" value="1"/>
</dbReference>
<dbReference type="Proteomes" id="UP001303160">
    <property type="component" value="Unassembled WGS sequence"/>
</dbReference>
<feature type="compositionally biased region" description="Low complexity" evidence="1">
    <location>
        <begin position="171"/>
        <end position="191"/>
    </location>
</feature>
<dbReference type="GO" id="GO:0006397">
    <property type="term" value="P:mRNA processing"/>
    <property type="evidence" value="ECO:0007669"/>
    <property type="project" value="InterPro"/>
</dbReference>